<reference evidence="1 2" key="1">
    <citation type="journal article" date="2008" name="DNA Res.">
        <title>Complete genome sequence of Finegoldia magna, an anaerobic opportunistic pathogen.</title>
        <authorList>
            <person name="Goto T."/>
            <person name="Yamashita A."/>
            <person name="Hirakawa H."/>
            <person name="Matsutani M."/>
            <person name="Todo K."/>
            <person name="Ohshima K."/>
            <person name="Toh H."/>
            <person name="Miyamoto K."/>
            <person name="Kuhara S."/>
            <person name="Hattori M."/>
            <person name="Shimizu T."/>
            <person name="Akimoto S."/>
        </authorList>
    </citation>
    <scope>NUCLEOTIDE SEQUENCE [LARGE SCALE GENOMIC DNA]</scope>
    <source>
        <strain evidence="2">ATCC 29328 / DSM 20472 / WAL 2508</strain>
        <plasmid evidence="1 2">pFMC</plasmid>
    </source>
</reference>
<sequence>MIKHIKKVYEIADSNIIESIKYFINFIPEYPNVEYTVEYDVFYKDNKNIKRKINILIKKEIIFDGKEFFNEYNTTVKTYIGDNKIGNHQVTYIAYDDESSGKHKDIQKDRFYNIDYIYYKLYEFVEYQQEK</sequence>
<dbReference type="KEGG" id="fma:FMG_P0071"/>
<accession>B0S4C9</accession>
<protein>
    <submittedName>
        <fullName evidence="1">Uncharacterized protein</fullName>
    </submittedName>
</protein>
<dbReference type="AlphaFoldDB" id="B0S4C9"/>
<dbReference type="RefSeq" id="WP_012289883.1">
    <property type="nucleotide sequence ID" value="NC_010371.1"/>
</dbReference>
<proteinExistence type="predicted"/>
<dbReference type="EMBL" id="AP008972">
    <property type="protein sequence ID" value="BAG09120.1"/>
    <property type="molecule type" value="Genomic_DNA"/>
</dbReference>
<dbReference type="Proteomes" id="UP000001319">
    <property type="component" value="Plasmid pFMC"/>
</dbReference>
<geneLocation type="plasmid" evidence="1 2">
    <name>pFMC</name>
</geneLocation>
<organism evidence="1 2">
    <name type="scientific">Finegoldia magna (strain ATCC 29328 / DSM 20472 / WAL 2508)</name>
    <name type="common">Peptostreptococcus magnus</name>
    <dbReference type="NCBI Taxonomy" id="334413"/>
    <lineage>
        <taxon>Bacteria</taxon>
        <taxon>Bacillati</taxon>
        <taxon>Bacillota</taxon>
        <taxon>Tissierellia</taxon>
        <taxon>Tissierellales</taxon>
        <taxon>Peptoniphilaceae</taxon>
        <taxon>Finegoldia</taxon>
    </lineage>
</organism>
<evidence type="ECO:0000313" key="2">
    <source>
        <dbReference type="Proteomes" id="UP000001319"/>
    </source>
</evidence>
<gene>
    <name evidence="1" type="ordered locus">FMG_P0071</name>
</gene>
<keyword evidence="1" id="KW-0614">Plasmid</keyword>
<name>B0S4C9_FINM2</name>
<evidence type="ECO:0000313" key="1">
    <source>
        <dbReference type="EMBL" id="BAG09120.1"/>
    </source>
</evidence>
<keyword evidence="2" id="KW-1185">Reference proteome</keyword>
<dbReference type="HOGENOM" id="CLU_1924448_0_0_9"/>